<keyword evidence="3" id="KW-1185">Reference proteome</keyword>
<feature type="region of interest" description="Disordered" evidence="1">
    <location>
        <begin position="39"/>
        <end position="94"/>
    </location>
</feature>
<proteinExistence type="predicted"/>
<evidence type="ECO:0000256" key="1">
    <source>
        <dbReference type="SAM" id="MobiDB-lite"/>
    </source>
</evidence>
<evidence type="ECO:0000313" key="2">
    <source>
        <dbReference type="EnsemblPlants" id="OPUNC07G07750.1"/>
    </source>
</evidence>
<accession>A0A0E0LIR9</accession>
<dbReference type="Proteomes" id="UP000026962">
    <property type="component" value="Chromosome 7"/>
</dbReference>
<reference evidence="2" key="1">
    <citation type="submission" date="2015-04" db="UniProtKB">
        <authorList>
            <consortium name="EnsemblPlants"/>
        </authorList>
    </citation>
    <scope>IDENTIFICATION</scope>
</reference>
<evidence type="ECO:0000313" key="3">
    <source>
        <dbReference type="Proteomes" id="UP000026962"/>
    </source>
</evidence>
<feature type="compositionally biased region" description="Low complexity" evidence="1">
    <location>
        <begin position="57"/>
        <end position="67"/>
    </location>
</feature>
<reference evidence="2" key="2">
    <citation type="submission" date="2018-05" db="EMBL/GenBank/DDBJ databases">
        <title>OpunRS2 (Oryza punctata Reference Sequence Version 2).</title>
        <authorList>
            <person name="Zhang J."/>
            <person name="Kudrna D."/>
            <person name="Lee S."/>
            <person name="Talag J."/>
            <person name="Welchert J."/>
            <person name="Wing R.A."/>
        </authorList>
    </citation>
    <scope>NUCLEOTIDE SEQUENCE [LARGE SCALE GENOMIC DNA]</scope>
</reference>
<dbReference type="Gramene" id="OPUNC07G07750.1">
    <property type="protein sequence ID" value="OPUNC07G07750.1"/>
    <property type="gene ID" value="OPUNC07G07750"/>
</dbReference>
<feature type="compositionally biased region" description="Pro residues" evidence="1">
    <location>
        <begin position="70"/>
        <end position="79"/>
    </location>
</feature>
<dbReference type="HOGENOM" id="CLU_2389963_0_0_1"/>
<organism evidence="2">
    <name type="scientific">Oryza punctata</name>
    <name type="common">Red rice</name>
    <dbReference type="NCBI Taxonomy" id="4537"/>
    <lineage>
        <taxon>Eukaryota</taxon>
        <taxon>Viridiplantae</taxon>
        <taxon>Streptophyta</taxon>
        <taxon>Embryophyta</taxon>
        <taxon>Tracheophyta</taxon>
        <taxon>Spermatophyta</taxon>
        <taxon>Magnoliopsida</taxon>
        <taxon>Liliopsida</taxon>
        <taxon>Poales</taxon>
        <taxon>Poaceae</taxon>
        <taxon>BOP clade</taxon>
        <taxon>Oryzoideae</taxon>
        <taxon>Oryzeae</taxon>
        <taxon>Oryzinae</taxon>
        <taxon>Oryza</taxon>
    </lineage>
</organism>
<dbReference type="AlphaFoldDB" id="A0A0E0LIR9"/>
<protein>
    <submittedName>
        <fullName evidence="2">Uncharacterized protein</fullName>
    </submittedName>
</protein>
<name>A0A0E0LIR9_ORYPU</name>
<dbReference type="EnsemblPlants" id="OPUNC07G07750.1">
    <property type="protein sequence ID" value="OPUNC07G07750.1"/>
    <property type="gene ID" value="OPUNC07G07750"/>
</dbReference>
<sequence length="94" mass="10430">MEKLWIWICRRQPSSASAPSLITELPLLDLLIGADSHRRASPSYRWPSPLNRHRRTSPSQAAAAARPHPTEPPPRPDPSMPSRAYSSIGPPPPH</sequence>